<sequence length="154" mass="16715">MPPNFRNWNDPHSISRLSAVETRYRVQRTLESASPSTRRWPWRDPAAVWESLAADFDRVANDANVPEQVRDFAAAVVRGPSVHGAAVLVAAAGLHGRDAELAMRAALGGKEAAFGPIPLGERDDEGAPAADLPPVLLHALQRQRWGSSPEGWIP</sequence>
<evidence type="ECO:0000313" key="2">
    <source>
        <dbReference type="Proteomes" id="UP000295293"/>
    </source>
</evidence>
<comment type="caution">
    <text evidence="1">The sequence shown here is derived from an EMBL/GenBank/DDBJ whole genome shotgun (WGS) entry which is preliminary data.</text>
</comment>
<evidence type="ECO:0000313" key="1">
    <source>
        <dbReference type="EMBL" id="TDR39643.1"/>
    </source>
</evidence>
<dbReference type="RefSeq" id="WP_133820646.1">
    <property type="nucleotide sequence ID" value="NZ_SNZH01000015.1"/>
</dbReference>
<keyword evidence="2" id="KW-1185">Reference proteome</keyword>
<dbReference type="EMBL" id="SNZH01000015">
    <property type="protein sequence ID" value="TDR39643.1"/>
    <property type="molecule type" value="Genomic_DNA"/>
</dbReference>
<dbReference type="AlphaFoldDB" id="A0A4R6YPL1"/>
<accession>A0A4R6YPL1</accession>
<protein>
    <submittedName>
        <fullName evidence="1">Uncharacterized protein</fullName>
    </submittedName>
</protein>
<proteinExistence type="predicted"/>
<dbReference type="Proteomes" id="UP000295293">
    <property type="component" value="Unassembled WGS sequence"/>
</dbReference>
<name>A0A4R6YPL1_9GAMM</name>
<gene>
    <name evidence="1" type="ORF">DFR29_11531</name>
</gene>
<reference evidence="1 2" key="1">
    <citation type="submission" date="2019-03" db="EMBL/GenBank/DDBJ databases">
        <title>Genomic Encyclopedia of Type Strains, Phase IV (KMG-IV): sequencing the most valuable type-strain genomes for metagenomic binning, comparative biology and taxonomic classification.</title>
        <authorList>
            <person name="Goeker M."/>
        </authorList>
    </citation>
    <scope>NUCLEOTIDE SEQUENCE [LARGE SCALE GENOMIC DNA]</scope>
    <source>
        <strain evidence="1 2">DSM 21667</strain>
    </source>
</reference>
<organism evidence="1 2">
    <name type="scientific">Tahibacter aquaticus</name>
    <dbReference type="NCBI Taxonomy" id="520092"/>
    <lineage>
        <taxon>Bacteria</taxon>
        <taxon>Pseudomonadati</taxon>
        <taxon>Pseudomonadota</taxon>
        <taxon>Gammaproteobacteria</taxon>
        <taxon>Lysobacterales</taxon>
        <taxon>Rhodanobacteraceae</taxon>
        <taxon>Tahibacter</taxon>
    </lineage>
</organism>